<organism evidence="1 2">
    <name type="scientific">Prosthecobacter vanneervenii</name>
    <dbReference type="NCBI Taxonomy" id="48466"/>
    <lineage>
        <taxon>Bacteria</taxon>
        <taxon>Pseudomonadati</taxon>
        <taxon>Verrucomicrobiota</taxon>
        <taxon>Verrucomicrobiia</taxon>
        <taxon>Verrucomicrobiales</taxon>
        <taxon>Verrucomicrobiaceae</taxon>
        <taxon>Prosthecobacter</taxon>
    </lineage>
</organism>
<evidence type="ECO:0000313" key="2">
    <source>
        <dbReference type="Proteomes" id="UP000590740"/>
    </source>
</evidence>
<protein>
    <submittedName>
        <fullName evidence="1">Uncharacterized protein</fullName>
    </submittedName>
</protein>
<dbReference type="Proteomes" id="UP000590740">
    <property type="component" value="Unassembled WGS sequence"/>
</dbReference>
<comment type="caution">
    <text evidence="1">The sequence shown here is derived from an EMBL/GenBank/DDBJ whole genome shotgun (WGS) entry which is preliminary data.</text>
</comment>
<sequence length="138" mass="15017">MTEEINDATIAGDEDVVNEAGPAGAEARLFKTDWVEGEETAYGFKVVGGVLSGPGGSWPIRSIASIQVKTADKAGFWEAIGCGSATAVSVFIEGREITVLRIEHPLFERPEVWFDKQLKCKQVVNLVTHFMKKEAMTT</sequence>
<dbReference type="AlphaFoldDB" id="A0A7W7Y6H6"/>
<keyword evidence="2" id="KW-1185">Reference proteome</keyword>
<proteinExistence type="predicted"/>
<name>A0A7W7Y6H6_9BACT</name>
<dbReference type="EMBL" id="JACHIG010000001">
    <property type="protein sequence ID" value="MBB5030523.1"/>
    <property type="molecule type" value="Genomic_DNA"/>
</dbReference>
<evidence type="ECO:0000313" key="1">
    <source>
        <dbReference type="EMBL" id="MBB5030523.1"/>
    </source>
</evidence>
<reference evidence="1 2" key="1">
    <citation type="submission" date="2020-08" db="EMBL/GenBank/DDBJ databases">
        <title>Genomic Encyclopedia of Type Strains, Phase IV (KMG-IV): sequencing the most valuable type-strain genomes for metagenomic binning, comparative biology and taxonomic classification.</title>
        <authorList>
            <person name="Goeker M."/>
        </authorList>
    </citation>
    <scope>NUCLEOTIDE SEQUENCE [LARGE SCALE GENOMIC DNA]</scope>
    <source>
        <strain evidence="1 2">DSM 12252</strain>
    </source>
</reference>
<gene>
    <name evidence="1" type="ORF">HNQ65_000077</name>
</gene>
<accession>A0A7W7Y6H6</accession>
<dbReference type="RefSeq" id="WP_221306001.1">
    <property type="nucleotide sequence ID" value="NZ_JACHIG010000001.1"/>
</dbReference>